<feature type="region of interest" description="Disordered" evidence="1">
    <location>
        <begin position="39"/>
        <end position="86"/>
    </location>
</feature>
<reference evidence="2 3" key="1">
    <citation type="journal article" date="2018" name="Cell">
        <title>The Chara Genome: Secondary Complexity and Implications for Plant Terrestrialization.</title>
        <authorList>
            <person name="Nishiyama T."/>
            <person name="Sakayama H."/>
            <person name="Vries J.D."/>
            <person name="Buschmann H."/>
            <person name="Saint-Marcoux D."/>
            <person name="Ullrich K.K."/>
            <person name="Haas F.B."/>
            <person name="Vanderstraeten L."/>
            <person name="Becker D."/>
            <person name="Lang D."/>
            <person name="Vosolsobe S."/>
            <person name="Rombauts S."/>
            <person name="Wilhelmsson P.K.I."/>
            <person name="Janitza P."/>
            <person name="Kern R."/>
            <person name="Heyl A."/>
            <person name="Rumpler F."/>
            <person name="Villalobos L.I.A.C."/>
            <person name="Clay J.M."/>
            <person name="Skokan R."/>
            <person name="Toyoda A."/>
            <person name="Suzuki Y."/>
            <person name="Kagoshima H."/>
            <person name="Schijlen E."/>
            <person name="Tajeshwar N."/>
            <person name="Catarino B."/>
            <person name="Hetherington A.J."/>
            <person name="Saltykova A."/>
            <person name="Bonnot C."/>
            <person name="Breuninger H."/>
            <person name="Symeonidi A."/>
            <person name="Radhakrishnan G.V."/>
            <person name="Van Nieuwerburgh F."/>
            <person name="Deforce D."/>
            <person name="Chang C."/>
            <person name="Karol K.G."/>
            <person name="Hedrich R."/>
            <person name="Ulvskov P."/>
            <person name="Glockner G."/>
            <person name="Delwiche C.F."/>
            <person name="Petrasek J."/>
            <person name="Van de Peer Y."/>
            <person name="Friml J."/>
            <person name="Beilby M."/>
            <person name="Dolan L."/>
            <person name="Kohara Y."/>
            <person name="Sugano S."/>
            <person name="Fujiyama A."/>
            <person name="Delaux P.-M."/>
            <person name="Quint M."/>
            <person name="TheiBen G."/>
            <person name="Hagemann M."/>
            <person name="Harholt J."/>
            <person name="Dunand C."/>
            <person name="Zachgo S."/>
            <person name="Langdale J."/>
            <person name="Maumus F."/>
            <person name="Straeten D.V.D."/>
            <person name="Gould S.B."/>
            <person name="Rensing S.A."/>
        </authorList>
    </citation>
    <scope>NUCLEOTIDE SEQUENCE [LARGE SCALE GENOMIC DNA]</scope>
    <source>
        <strain evidence="2 3">S276</strain>
    </source>
</reference>
<feature type="region of interest" description="Disordered" evidence="1">
    <location>
        <begin position="125"/>
        <end position="203"/>
    </location>
</feature>
<proteinExistence type="predicted"/>
<evidence type="ECO:0008006" key="4">
    <source>
        <dbReference type="Google" id="ProtNLM"/>
    </source>
</evidence>
<dbReference type="SUPFAM" id="SSF140990">
    <property type="entry name" value="FtsH protease domain-like"/>
    <property type="match status" value="1"/>
</dbReference>
<comment type="caution">
    <text evidence="2">The sequence shown here is derived from an EMBL/GenBank/DDBJ whole genome shotgun (WGS) entry which is preliminary data.</text>
</comment>
<dbReference type="GO" id="GO:0004176">
    <property type="term" value="F:ATP-dependent peptidase activity"/>
    <property type="evidence" value="ECO:0007669"/>
    <property type="project" value="InterPro"/>
</dbReference>
<protein>
    <recommendedName>
        <fullName evidence="4">Peptidase M41 domain-containing protein</fullName>
    </recommendedName>
</protein>
<dbReference type="Proteomes" id="UP000265515">
    <property type="component" value="Unassembled WGS sequence"/>
</dbReference>
<gene>
    <name evidence="2" type="ORF">CBR_g81551</name>
</gene>
<dbReference type="AlphaFoldDB" id="A0A388KAR9"/>
<dbReference type="Gramene" id="GBG67127">
    <property type="protein sequence ID" value="GBG67127"/>
    <property type="gene ID" value="CBR_g81551"/>
</dbReference>
<feature type="compositionally biased region" description="Low complexity" evidence="1">
    <location>
        <begin position="186"/>
        <end position="201"/>
    </location>
</feature>
<name>A0A388KAR9_CHABU</name>
<dbReference type="Gene3D" id="1.20.58.760">
    <property type="entry name" value="Peptidase M41"/>
    <property type="match status" value="1"/>
</dbReference>
<sequence>MEGRSCKQWLAEEAITAQLDLHRWIDKQRQSICVRASEIREDQQQQQQSDAQLPSSSSSSLSISSMSSLSSLSSTSPSSYPDVKRWRPVSKREEWGAYKMAIATGDTSAALSALESLEEALNTYESGTYGVPSPAQSSTPLSSRSSMSASTSPDSSRCEGEGGEVEFSDQESSSSSSSSLFEDRQSYGSESESAFSSSRGSNVLSPSVHDILSNSESDMQLLSASEPDLSFLSAVGGRNLDAEVEEVEEEVEESDGWMKESRSEWVNKKQYLTSVFPEIKSDCILLLDTCLSTPDIRLVISAYDWLQKRKILSNFGKEKLSAAGPSDLPEMITPSVLKSVTGMDVSCLAPQKWGVSGSSAIVLAVALAAFSAAEDATLLVRPIAVLLMCVGIADSVWLGGRLFSSLASSFWKPYRKRVMVHEAGHTVVAYLLGCPIRGVVLDPWQAMNMGIQGQAGTQFWDSTLEEELRSGKLSAASLDRYSMVLFAGIAAEAMVFGQASGGESDENMFKAIIKQLQPAWSAAKMSNQARRAIAKSFLLLKANRKALIAVVDALEEEGGRMSAIAMAVENALSPVS</sequence>
<dbReference type="PANTHER" id="PTHR33471:SF7">
    <property type="entry name" value="ATP-DEPENDENT ZINC METALLOPROTEASE-RELATED"/>
    <property type="match status" value="1"/>
</dbReference>
<feature type="compositionally biased region" description="Low complexity" evidence="1">
    <location>
        <begin position="44"/>
        <end position="79"/>
    </location>
</feature>
<dbReference type="GO" id="GO:0004222">
    <property type="term" value="F:metalloendopeptidase activity"/>
    <property type="evidence" value="ECO:0007669"/>
    <property type="project" value="InterPro"/>
</dbReference>
<dbReference type="InterPro" id="IPR037219">
    <property type="entry name" value="Peptidase_M41-like"/>
</dbReference>
<dbReference type="GO" id="GO:0005524">
    <property type="term" value="F:ATP binding"/>
    <property type="evidence" value="ECO:0007669"/>
    <property type="project" value="InterPro"/>
</dbReference>
<dbReference type="PANTHER" id="PTHR33471">
    <property type="entry name" value="ATP-DEPENDENT ZINC METALLOPROTEASE-RELATED"/>
    <property type="match status" value="1"/>
</dbReference>
<dbReference type="GO" id="GO:0006508">
    <property type="term" value="P:proteolysis"/>
    <property type="evidence" value="ECO:0007669"/>
    <property type="project" value="InterPro"/>
</dbReference>
<dbReference type="EMBL" id="BFEA01000083">
    <property type="protein sequence ID" value="GBG67127.1"/>
    <property type="molecule type" value="Genomic_DNA"/>
</dbReference>
<dbReference type="OrthoDB" id="66620at2759"/>
<feature type="compositionally biased region" description="Low complexity" evidence="1">
    <location>
        <begin position="132"/>
        <end position="155"/>
    </location>
</feature>
<keyword evidence="3" id="KW-1185">Reference proteome</keyword>
<evidence type="ECO:0000256" key="1">
    <source>
        <dbReference type="SAM" id="MobiDB-lite"/>
    </source>
</evidence>
<evidence type="ECO:0000313" key="2">
    <source>
        <dbReference type="EMBL" id="GBG67127.1"/>
    </source>
</evidence>
<evidence type="ECO:0000313" key="3">
    <source>
        <dbReference type="Proteomes" id="UP000265515"/>
    </source>
</evidence>
<accession>A0A388KAR9</accession>
<organism evidence="2 3">
    <name type="scientific">Chara braunii</name>
    <name type="common">Braun's stonewort</name>
    <dbReference type="NCBI Taxonomy" id="69332"/>
    <lineage>
        <taxon>Eukaryota</taxon>
        <taxon>Viridiplantae</taxon>
        <taxon>Streptophyta</taxon>
        <taxon>Charophyceae</taxon>
        <taxon>Charales</taxon>
        <taxon>Characeae</taxon>
        <taxon>Chara</taxon>
    </lineage>
</organism>